<proteinExistence type="predicted"/>
<evidence type="ECO:0000313" key="2">
    <source>
        <dbReference type="Proteomes" id="UP001345963"/>
    </source>
</evidence>
<sequence>MPQGCLKMSSSAQTSLIKLRPRQADGILRSCVLSFSLWWCLNCVRGSTDMPCSVTAVFRSAPEPLQRFPQHSHVKLCNSTSTGSILIELRPRQAGGICGSCVYYFFLIFV</sequence>
<dbReference type="Proteomes" id="UP001345963">
    <property type="component" value="Unassembled WGS sequence"/>
</dbReference>
<comment type="caution">
    <text evidence="1">The sequence shown here is derived from an EMBL/GenBank/DDBJ whole genome shotgun (WGS) entry which is preliminary data.</text>
</comment>
<evidence type="ECO:0000313" key="1">
    <source>
        <dbReference type="EMBL" id="MED6251195.1"/>
    </source>
</evidence>
<organism evidence="1 2">
    <name type="scientific">Ataeniobius toweri</name>
    <dbReference type="NCBI Taxonomy" id="208326"/>
    <lineage>
        <taxon>Eukaryota</taxon>
        <taxon>Metazoa</taxon>
        <taxon>Chordata</taxon>
        <taxon>Craniata</taxon>
        <taxon>Vertebrata</taxon>
        <taxon>Euteleostomi</taxon>
        <taxon>Actinopterygii</taxon>
        <taxon>Neopterygii</taxon>
        <taxon>Teleostei</taxon>
        <taxon>Neoteleostei</taxon>
        <taxon>Acanthomorphata</taxon>
        <taxon>Ovalentaria</taxon>
        <taxon>Atherinomorphae</taxon>
        <taxon>Cyprinodontiformes</taxon>
        <taxon>Goodeidae</taxon>
        <taxon>Ataeniobius</taxon>
    </lineage>
</organism>
<gene>
    <name evidence="1" type="ORF">ATANTOWER_025055</name>
</gene>
<keyword evidence="2" id="KW-1185">Reference proteome</keyword>
<protein>
    <submittedName>
        <fullName evidence="1">Uncharacterized protein</fullName>
    </submittedName>
</protein>
<dbReference type="EMBL" id="JAHUTI010059583">
    <property type="protein sequence ID" value="MED6251195.1"/>
    <property type="molecule type" value="Genomic_DNA"/>
</dbReference>
<accession>A0ABU7BM93</accession>
<reference evidence="1 2" key="1">
    <citation type="submission" date="2021-07" db="EMBL/GenBank/DDBJ databases">
        <authorList>
            <person name="Palmer J.M."/>
        </authorList>
    </citation>
    <scope>NUCLEOTIDE SEQUENCE [LARGE SCALE GENOMIC DNA]</scope>
    <source>
        <strain evidence="1 2">AT_MEX2019</strain>
        <tissue evidence="1">Muscle</tissue>
    </source>
</reference>
<name>A0ABU7BM93_9TELE</name>